<feature type="transmembrane region" description="Helical" evidence="1">
    <location>
        <begin position="123"/>
        <end position="145"/>
    </location>
</feature>
<keyword evidence="1" id="KW-0812">Transmembrane</keyword>
<feature type="transmembrane region" description="Helical" evidence="1">
    <location>
        <begin position="165"/>
        <end position="187"/>
    </location>
</feature>
<accession>A0A371P3W6</accession>
<evidence type="ECO:0000256" key="1">
    <source>
        <dbReference type="SAM" id="Phobius"/>
    </source>
</evidence>
<feature type="transmembrane region" description="Helical" evidence="1">
    <location>
        <begin position="6"/>
        <end position="29"/>
    </location>
</feature>
<proteinExistence type="predicted"/>
<evidence type="ECO:0000313" key="2">
    <source>
        <dbReference type="EMBL" id="REK70210.1"/>
    </source>
</evidence>
<evidence type="ECO:0000313" key="3">
    <source>
        <dbReference type="Proteomes" id="UP000265581"/>
    </source>
</evidence>
<keyword evidence="1" id="KW-0472">Membrane</keyword>
<name>A0A371P3W6_9ACTN</name>
<keyword evidence="1" id="KW-1133">Transmembrane helix</keyword>
<feature type="transmembrane region" description="Helical" evidence="1">
    <location>
        <begin position="208"/>
        <end position="225"/>
    </location>
</feature>
<dbReference type="AlphaFoldDB" id="A0A371P3W6"/>
<dbReference type="InterPro" id="IPR021315">
    <property type="entry name" value="Gap/Sap"/>
</dbReference>
<feature type="transmembrane region" description="Helical" evidence="1">
    <location>
        <begin position="41"/>
        <end position="67"/>
    </location>
</feature>
<sequence length="232" mass="24224">MTIALLGTLVVLALVDSTSFGTLLIPIWLMLAPGRLRPGRILVFLGTVAAFYLVLGLLLVAGVASFADELSDAFDTRPVQIAQVVVGAALLAAGLWVGRRAGSGGSGRLMRWRERAVGDEGSVRGLMTLALTAALIEAASMVPYLAAIGLIGTSDLRGPAIVATLVGYCLVMVLPAVVLLVGRVFAARHVQPLLQRINDWMARTGQENTAWILGIIGVLVASSALQELGVMG</sequence>
<keyword evidence="3" id="KW-1185">Reference proteome</keyword>
<dbReference type="RefSeq" id="WP_119704808.1">
    <property type="nucleotide sequence ID" value="NZ_JBHSOI010000002.1"/>
</dbReference>
<dbReference type="Proteomes" id="UP000265581">
    <property type="component" value="Unassembled WGS sequence"/>
</dbReference>
<reference evidence="2 3" key="1">
    <citation type="submission" date="2018-08" db="EMBL/GenBank/DDBJ databases">
        <title>Aeromicrobium sp. M2KJ-4, whole genome shotgun sequence.</title>
        <authorList>
            <person name="Tuo L."/>
        </authorList>
    </citation>
    <scope>NUCLEOTIDE SEQUENCE [LARGE SCALE GENOMIC DNA]</scope>
    <source>
        <strain evidence="2 3">M2KJ-4</strain>
    </source>
</reference>
<protein>
    <submittedName>
        <fullName evidence="2">GAP family protein</fullName>
    </submittedName>
</protein>
<comment type="caution">
    <text evidence="2">The sequence shown here is derived from an EMBL/GenBank/DDBJ whole genome shotgun (WGS) entry which is preliminary data.</text>
</comment>
<dbReference type="EMBL" id="QUBR01000002">
    <property type="protein sequence ID" value="REK70210.1"/>
    <property type="molecule type" value="Genomic_DNA"/>
</dbReference>
<dbReference type="OrthoDB" id="7062264at2"/>
<organism evidence="2 3">
    <name type="scientific">Aeromicrobium endophyticum</name>
    <dbReference type="NCBI Taxonomy" id="2292704"/>
    <lineage>
        <taxon>Bacteria</taxon>
        <taxon>Bacillati</taxon>
        <taxon>Actinomycetota</taxon>
        <taxon>Actinomycetes</taxon>
        <taxon>Propionibacteriales</taxon>
        <taxon>Nocardioidaceae</taxon>
        <taxon>Aeromicrobium</taxon>
    </lineage>
</organism>
<gene>
    <name evidence="2" type="ORF">DX116_13705</name>
</gene>
<feature type="transmembrane region" description="Helical" evidence="1">
    <location>
        <begin position="79"/>
        <end position="102"/>
    </location>
</feature>
<dbReference type="Pfam" id="PF11139">
    <property type="entry name" value="SfLAP"/>
    <property type="match status" value="1"/>
</dbReference>